<evidence type="ECO:0000256" key="7">
    <source>
        <dbReference type="SAM" id="Phobius"/>
    </source>
</evidence>
<feature type="transmembrane region" description="Helical" evidence="7">
    <location>
        <begin position="194"/>
        <end position="216"/>
    </location>
</feature>
<dbReference type="InterPro" id="IPR039421">
    <property type="entry name" value="Type_1_exporter"/>
</dbReference>
<dbReference type="PROSITE" id="PS50893">
    <property type="entry name" value="ABC_TRANSPORTER_2"/>
    <property type="match status" value="1"/>
</dbReference>
<evidence type="ECO:0000259" key="10">
    <source>
        <dbReference type="PROSITE" id="PS50990"/>
    </source>
</evidence>
<feature type="domain" description="ABC transmembrane type-1" evidence="9">
    <location>
        <begin position="163"/>
        <end position="444"/>
    </location>
</feature>
<evidence type="ECO:0000256" key="4">
    <source>
        <dbReference type="ARBA" id="ARBA00022840"/>
    </source>
</evidence>
<evidence type="ECO:0000256" key="1">
    <source>
        <dbReference type="ARBA" id="ARBA00004651"/>
    </source>
</evidence>
<feature type="domain" description="Peptidase C39" evidence="10">
    <location>
        <begin position="14"/>
        <end position="135"/>
    </location>
</feature>
<keyword evidence="5 7" id="KW-1133">Transmembrane helix</keyword>
<dbReference type="InterPro" id="IPR005074">
    <property type="entry name" value="Peptidase_C39"/>
</dbReference>
<feature type="transmembrane region" description="Helical" evidence="7">
    <location>
        <begin position="399"/>
        <end position="424"/>
    </location>
</feature>
<dbReference type="PANTHER" id="PTHR24221">
    <property type="entry name" value="ATP-BINDING CASSETTE SUB-FAMILY B"/>
    <property type="match status" value="1"/>
</dbReference>
<feature type="transmembrane region" description="Helical" evidence="7">
    <location>
        <begin position="161"/>
        <end position="182"/>
    </location>
</feature>
<sequence length="716" mass="76840">MAAATHQQPEPDKPVERGPDSLLLAFLRLCRQLERPLGEAELRMAAAVPKGGAELARLGQIADRLGLALQHRRASRRALARMPTPFLLIGREPGKAWLVRGRTHDQLVFVEPVRGGTSACTPAAAAKLGARIVRATASPAHADGAMPGLWRSLLQRRTRGALWQIGLASVVINLLALATPLFMMTVYNKVISHAALRTLDVLAIGMVTLVGFELVLRCLRGYVATYAGARLEAAIGDDLVHHILHLPYRSFEATPSTVMLERLRQLEPLRQFLTGQLPLLVVDLGFVGLFLAALLVLSPVLGLVTLAAMPVFGLLSFLAQRRQAALQRAQFRAASARSAALGEAVAQALTVKALALEPDMERRYERHLVRSVWTALQAGRIAHLAAGIGQALQHFTALVLVYLGARLIVAGELSIGALVATSLLSARALAPMRQMALAWSQFQQAREAVRRLDELLAERTEAAGRHPVSRLQVQGRLRAEAVTFRYPAAKLPALEQVSLEVAPGTMLGIAGPPGSGKSTLTKLLIGLEVPEAGQVLLDGADLRSLPPAAFRHQIGVVPQEVQLFSGTIAENIGMGAADRSFARIVAAARFVGADDFIRRLPDGYETVLGERGSGLSLGQRQLVSIARAIVRNPRILVLDEATSALDPTAEAYLLTNIKRAGSGRTVLVVTHRPAVLQACDRVILLEQGRIVHTGTAGEVLALTRMRAARGGLQAVQ</sequence>
<accession>A0ABU8XT13</accession>
<dbReference type="Proteomes" id="UP001375743">
    <property type="component" value="Unassembled WGS sequence"/>
</dbReference>
<evidence type="ECO:0000256" key="5">
    <source>
        <dbReference type="ARBA" id="ARBA00022989"/>
    </source>
</evidence>
<keyword evidence="4" id="KW-0067">ATP-binding</keyword>
<dbReference type="PANTHER" id="PTHR24221:SF647">
    <property type="entry name" value="BLL6336 PROTEIN"/>
    <property type="match status" value="1"/>
</dbReference>
<dbReference type="Gene3D" id="3.40.50.300">
    <property type="entry name" value="P-loop containing nucleotide triphosphate hydrolases"/>
    <property type="match status" value="1"/>
</dbReference>
<dbReference type="Gene3D" id="1.20.1560.10">
    <property type="entry name" value="ABC transporter type 1, transmembrane domain"/>
    <property type="match status" value="1"/>
</dbReference>
<dbReference type="InterPro" id="IPR011527">
    <property type="entry name" value="ABC1_TM_dom"/>
</dbReference>
<gene>
    <name evidence="11" type="ORF">U1T56_14440</name>
</gene>
<dbReference type="SMART" id="SM00382">
    <property type="entry name" value="AAA"/>
    <property type="match status" value="1"/>
</dbReference>
<evidence type="ECO:0000313" key="12">
    <source>
        <dbReference type="Proteomes" id="UP001375743"/>
    </source>
</evidence>
<evidence type="ECO:0000259" key="9">
    <source>
        <dbReference type="PROSITE" id="PS50929"/>
    </source>
</evidence>
<evidence type="ECO:0000259" key="8">
    <source>
        <dbReference type="PROSITE" id="PS50893"/>
    </source>
</evidence>
<keyword evidence="3" id="KW-0547">Nucleotide-binding</keyword>
<dbReference type="PROSITE" id="PS50990">
    <property type="entry name" value="PEPTIDASE_C39"/>
    <property type="match status" value="1"/>
</dbReference>
<dbReference type="SUPFAM" id="SSF90123">
    <property type="entry name" value="ABC transporter transmembrane region"/>
    <property type="match status" value="1"/>
</dbReference>
<dbReference type="Gene3D" id="3.90.70.10">
    <property type="entry name" value="Cysteine proteinases"/>
    <property type="match status" value="1"/>
</dbReference>
<organism evidence="11 12">
    <name type="scientific">Benzoatithermus flavus</name>
    <dbReference type="NCBI Taxonomy" id="3108223"/>
    <lineage>
        <taxon>Bacteria</taxon>
        <taxon>Pseudomonadati</taxon>
        <taxon>Pseudomonadota</taxon>
        <taxon>Alphaproteobacteria</taxon>
        <taxon>Geminicoccales</taxon>
        <taxon>Geminicoccaceae</taxon>
        <taxon>Benzoatithermus</taxon>
    </lineage>
</organism>
<dbReference type="PROSITE" id="PS50929">
    <property type="entry name" value="ABC_TM1F"/>
    <property type="match status" value="1"/>
</dbReference>
<keyword evidence="6 7" id="KW-0472">Membrane</keyword>
<dbReference type="SUPFAM" id="SSF52540">
    <property type="entry name" value="P-loop containing nucleoside triphosphate hydrolases"/>
    <property type="match status" value="1"/>
</dbReference>
<feature type="transmembrane region" description="Helical" evidence="7">
    <location>
        <begin position="272"/>
        <end position="294"/>
    </location>
</feature>
<comment type="caution">
    <text evidence="11">The sequence shown here is derived from an EMBL/GenBank/DDBJ whole genome shotgun (WGS) entry which is preliminary data.</text>
</comment>
<comment type="subcellular location">
    <subcellularLocation>
        <location evidence="1">Cell membrane</location>
        <topology evidence="1">Multi-pass membrane protein</topology>
    </subcellularLocation>
</comment>
<evidence type="ECO:0000256" key="6">
    <source>
        <dbReference type="ARBA" id="ARBA00023136"/>
    </source>
</evidence>
<reference evidence="11 12" key="1">
    <citation type="submission" date="2024-01" db="EMBL/GenBank/DDBJ databases">
        <title>Multi-omics insights into the function and evolution of sodium benzoate biodegradation pathways in Benzoatithermus flavus gen. nov., sp. nov. from hot spring.</title>
        <authorList>
            <person name="Hu C.-J."/>
            <person name="Li W.-J."/>
        </authorList>
    </citation>
    <scope>NUCLEOTIDE SEQUENCE [LARGE SCALE GENOMIC DNA]</scope>
    <source>
        <strain evidence="11 12">SYSU G07066</strain>
    </source>
</reference>
<feature type="domain" description="ABC transporter" evidence="8">
    <location>
        <begin position="477"/>
        <end position="712"/>
    </location>
</feature>
<evidence type="ECO:0000256" key="2">
    <source>
        <dbReference type="ARBA" id="ARBA00022692"/>
    </source>
</evidence>
<dbReference type="InterPro" id="IPR003593">
    <property type="entry name" value="AAA+_ATPase"/>
</dbReference>
<evidence type="ECO:0000256" key="3">
    <source>
        <dbReference type="ARBA" id="ARBA00022741"/>
    </source>
</evidence>
<evidence type="ECO:0000313" key="11">
    <source>
        <dbReference type="EMBL" id="MEK0084353.1"/>
    </source>
</evidence>
<protein>
    <submittedName>
        <fullName evidence="11">Peptidase domain-containing ABC transporter</fullName>
    </submittedName>
</protein>
<proteinExistence type="predicted"/>
<dbReference type="RefSeq" id="WP_418160203.1">
    <property type="nucleotide sequence ID" value="NZ_JBBLZC010000014.1"/>
</dbReference>
<dbReference type="InterPro" id="IPR003439">
    <property type="entry name" value="ABC_transporter-like_ATP-bd"/>
</dbReference>
<keyword evidence="2 7" id="KW-0812">Transmembrane</keyword>
<keyword evidence="12" id="KW-1185">Reference proteome</keyword>
<dbReference type="InterPro" id="IPR036640">
    <property type="entry name" value="ABC1_TM_sf"/>
</dbReference>
<name>A0ABU8XT13_9PROT</name>
<dbReference type="InterPro" id="IPR017871">
    <property type="entry name" value="ABC_transporter-like_CS"/>
</dbReference>
<dbReference type="PROSITE" id="PS00211">
    <property type="entry name" value="ABC_TRANSPORTER_1"/>
    <property type="match status" value="1"/>
</dbReference>
<dbReference type="EMBL" id="JBBLZC010000014">
    <property type="protein sequence ID" value="MEK0084353.1"/>
    <property type="molecule type" value="Genomic_DNA"/>
</dbReference>
<dbReference type="Pfam" id="PF00005">
    <property type="entry name" value="ABC_tran"/>
    <property type="match status" value="1"/>
</dbReference>
<dbReference type="InterPro" id="IPR027417">
    <property type="entry name" value="P-loop_NTPase"/>
</dbReference>
<feature type="transmembrane region" description="Helical" evidence="7">
    <location>
        <begin position="300"/>
        <end position="319"/>
    </location>
</feature>
<dbReference type="Pfam" id="PF00664">
    <property type="entry name" value="ABC_membrane"/>
    <property type="match status" value="1"/>
</dbReference>